<accession>A0ABR3XSX3</accession>
<feature type="region of interest" description="Disordered" evidence="6">
    <location>
        <begin position="94"/>
        <end position="120"/>
    </location>
</feature>
<dbReference type="InterPro" id="IPR033121">
    <property type="entry name" value="PEPTIDASE_A1"/>
</dbReference>
<proteinExistence type="inferred from homology"/>
<evidence type="ECO:0000256" key="7">
    <source>
        <dbReference type="SAM" id="SignalP"/>
    </source>
</evidence>
<comment type="similarity">
    <text evidence="1 5">Belongs to the peptidase A1 family.</text>
</comment>
<reference evidence="9 10" key="1">
    <citation type="journal article" date="2024" name="Commun. Biol.">
        <title>Comparative genomic analysis of thermophilic fungi reveals convergent evolutionary adaptations and gene losses.</title>
        <authorList>
            <person name="Steindorff A.S."/>
            <person name="Aguilar-Pontes M.V."/>
            <person name="Robinson A.J."/>
            <person name="Andreopoulos B."/>
            <person name="LaButti K."/>
            <person name="Kuo A."/>
            <person name="Mondo S."/>
            <person name="Riley R."/>
            <person name="Otillar R."/>
            <person name="Haridas S."/>
            <person name="Lipzen A."/>
            <person name="Grimwood J."/>
            <person name="Schmutz J."/>
            <person name="Clum A."/>
            <person name="Reid I.D."/>
            <person name="Moisan M.C."/>
            <person name="Butler G."/>
            <person name="Nguyen T.T.M."/>
            <person name="Dewar K."/>
            <person name="Conant G."/>
            <person name="Drula E."/>
            <person name="Henrissat B."/>
            <person name="Hansel C."/>
            <person name="Singer S."/>
            <person name="Hutchinson M.I."/>
            <person name="de Vries R.P."/>
            <person name="Natvig D.O."/>
            <person name="Powell A.J."/>
            <person name="Tsang A."/>
            <person name="Grigoriev I.V."/>
        </authorList>
    </citation>
    <scope>NUCLEOTIDE SEQUENCE [LARGE SCALE GENOMIC DNA]</scope>
    <source>
        <strain evidence="9 10">ATCC 24622</strain>
    </source>
</reference>
<keyword evidence="4 5" id="KW-0378">Hydrolase</keyword>
<evidence type="ECO:0000313" key="9">
    <source>
        <dbReference type="EMBL" id="KAL1878622.1"/>
    </source>
</evidence>
<keyword evidence="7" id="KW-0732">Signal</keyword>
<feature type="compositionally biased region" description="Polar residues" evidence="6">
    <location>
        <begin position="106"/>
        <end position="119"/>
    </location>
</feature>
<gene>
    <name evidence="9" type="ORF">VTK73DRAFT_7703</name>
</gene>
<dbReference type="InterPro" id="IPR021109">
    <property type="entry name" value="Peptidase_aspartic_dom_sf"/>
</dbReference>
<dbReference type="Proteomes" id="UP001586593">
    <property type="component" value="Unassembled WGS sequence"/>
</dbReference>
<dbReference type="PANTHER" id="PTHR47966">
    <property type="entry name" value="BETA-SITE APP-CLEAVING ENZYME, ISOFORM A-RELATED"/>
    <property type="match status" value="1"/>
</dbReference>
<evidence type="ECO:0000256" key="6">
    <source>
        <dbReference type="SAM" id="MobiDB-lite"/>
    </source>
</evidence>
<protein>
    <recommendedName>
        <fullName evidence="8">Peptidase A1 domain-containing protein</fullName>
    </recommendedName>
</protein>
<dbReference type="CDD" id="cd06097">
    <property type="entry name" value="Aspergillopepsin_like"/>
    <property type="match status" value="1"/>
</dbReference>
<dbReference type="PROSITE" id="PS00141">
    <property type="entry name" value="ASP_PROTEASE"/>
    <property type="match status" value="1"/>
</dbReference>
<keyword evidence="2 5" id="KW-0645">Protease</keyword>
<name>A0ABR3XSX3_9PEZI</name>
<evidence type="ECO:0000256" key="2">
    <source>
        <dbReference type="ARBA" id="ARBA00022670"/>
    </source>
</evidence>
<evidence type="ECO:0000259" key="8">
    <source>
        <dbReference type="PROSITE" id="PS51767"/>
    </source>
</evidence>
<dbReference type="InterPro" id="IPR001969">
    <property type="entry name" value="Aspartic_peptidase_AS"/>
</dbReference>
<dbReference type="PANTHER" id="PTHR47966:SF2">
    <property type="entry name" value="ASPERGILLOPEPSIN-1-RELATED"/>
    <property type="match status" value="1"/>
</dbReference>
<dbReference type="Gene3D" id="2.40.70.10">
    <property type="entry name" value="Acid Proteases"/>
    <property type="match status" value="2"/>
</dbReference>
<evidence type="ECO:0000313" key="10">
    <source>
        <dbReference type="Proteomes" id="UP001586593"/>
    </source>
</evidence>
<dbReference type="SUPFAM" id="SSF50630">
    <property type="entry name" value="Acid proteases"/>
    <property type="match status" value="1"/>
</dbReference>
<sequence>MKLSTLTTAAVASLLPTANLVVALPRQHKVSPQAFEVAVLGGSTFKLLQTPNKNFRALYRGPRALAKVYFKFGLPFPDDLLELLQEILTELGLGQQQPNGGGSGSALPQGNETVSSDQGEVSAVPELFDSEYLAEVQIGTPPQTLMLDFDTGSSDLWVFSSETPKTQTNGQKLYNIAASTTAKLLSGSTWSIRYGDGSTSSGVVYTDTVSIGGVTVQNQAVESARRVSFSFTNDSASSGLLGLAFSEINQVTPVKQKTFFDNALESLAMPLFSANLKRGEAGNYNFGFIDPTEFSGQITFVDVNSTNGFWEFTANGFAVGNGTDVTSPHQAIADTGTTLLMLPPSIVSAYYAQVPTAKNDPRIGGFVYSCSEKLPDFTLNIGSYRAVVPGEVINYAPADTDSFDTAKICFGGIQSASGLPFAIYGDIFLKAQFVVFHGGNAQLGFAPKPAA</sequence>
<organism evidence="9 10">
    <name type="scientific">Phialemonium thermophilum</name>
    <dbReference type="NCBI Taxonomy" id="223376"/>
    <lineage>
        <taxon>Eukaryota</taxon>
        <taxon>Fungi</taxon>
        <taxon>Dikarya</taxon>
        <taxon>Ascomycota</taxon>
        <taxon>Pezizomycotina</taxon>
        <taxon>Sordariomycetes</taxon>
        <taxon>Sordariomycetidae</taxon>
        <taxon>Cephalothecales</taxon>
        <taxon>Cephalothecaceae</taxon>
        <taxon>Phialemonium</taxon>
    </lineage>
</organism>
<evidence type="ECO:0000256" key="4">
    <source>
        <dbReference type="ARBA" id="ARBA00022801"/>
    </source>
</evidence>
<feature type="signal peptide" evidence="7">
    <location>
        <begin position="1"/>
        <end position="23"/>
    </location>
</feature>
<evidence type="ECO:0000256" key="3">
    <source>
        <dbReference type="ARBA" id="ARBA00022750"/>
    </source>
</evidence>
<dbReference type="InterPro" id="IPR034163">
    <property type="entry name" value="Aspergillopepsin-like_cat_dom"/>
</dbReference>
<evidence type="ECO:0000256" key="5">
    <source>
        <dbReference type="RuleBase" id="RU000454"/>
    </source>
</evidence>
<feature type="chain" id="PRO_5045202043" description="Peptidase A1 domain-containing protein" evidence="7">
    <location>
        <begin position="24"/>
        <end position="451"/>
    </location>
</feature>
<evidence type="ECO:0000256" key="1">
    <source>
        <dbReference type="ARBA" id="ARBA00007447"/>
    </source>
</evidence>
<dbReference type="Pfam" id="PF00026">
    <property type="entry name" value="Asp"/>
    <property type="match status" value="1"/>
</dbReference>
<dbReference type="PRINTS" id="PR00792">
    <property type="entry name" value="PEPSIN"/>
</dbReference>
<comment type="caution">
    <text evidence="9">The sequence shown here is derived from an EMBL/GenBank/DDBJ whole genome shotgun (WGS) entry which is preliminary data.</text>
</comment>
<keyword evidence="3 5" id="KW-0064">Aspartyl protease</keyword>
<dbReference type="InterPro" id="IPR001461">
    <property type="entry name" value="Aspartic_peptidase_A1"/>
</dbReference>
<feature type="domain" description="Peptidase A1" evidence="8">
    <location>
        <begin position="132"/>
        <end position="446"/>
    </location>
</feature>
<dbReference type="PROSITE" id="PS51767">
    <property type="entry name" value="PEPTIDASE_A1"/>
    <property type="match status" value="1"/>
</dbReference>
<keyword evidence="10" id="KW-1185">Reference proteome</keyword>
<dbReference type="EMBL" id="JAZHXJ010000050">
    <property type="protein sequence ID" value="KAL1878622.1"/>
    <property type="molecule type" value="Genomic_DNA"/>
</dbReference>